<feature type="coiled-coil region" evidence="5">
    <location>
        <begin position="338"/>
        <end position="436"/>
    </location>
</feature>
<dbReference type="PANTHER" id="PTHR31448:SF9">
    <property type="entry name" value="MYOSIN-BINDING PROTEIN 6-RELATED"/>
    <property type="match status" value="1"/>
</dbReference>
<dbReference type="GO" id="GO:0016020">
    <property type="term" value="C:membrane"/>
    <property type="evidence" value="ECO:0007669"/>
    <property type="project" value="UniProtKB-SubCell"/>
</dbReference>
<keyword evidence="3" id="KW-1133">Transmembrane helix</keyword>
<evidence type="ECO:0000313" key="8">
    <source>
        <dbReference type="EMBL" id="KAJ8452381.1"/>
    </source>
</evidence>
<keyword evidence="2" id="KW-0812">Transmembrane</keyword>
<accession>A0A9Q1KWZ3</accession>
<dbReference type="OrthoDB" id="1853282at2759"/>
<comment type="subcellular location">
    <subcellularLocation>
        <location evidence="1">Membrane</location>
        <topology evidence="1">Single-pass membrane protein</topology>
    </subcellularLocation>
</comment>
<proteinExistence type="predicted"/>
<evidence type="ECO:0000256" key="3">
    <source>
        <dbReference type="ARBA" id="ARBA00022989"/>
    </source>
</evidence>
<dbReference type="InterPro" id="IPR007656">
    <property type="entry name" value="GTD-bd"/>
</dbReference>
<dbReference type="EMBL" id="JAKOGI010000005">
    <property type="protein sequence ID" value="KAJ8452381.1"/>
    <property type="molecule type" value="Genomic_DNA"/>
</dbReference>
<sequence>MSMSAKPSFKHFIEQELGKFPHFVIYAVLEWTLIGLLFLDGCLALVSNEFAELFDLHAPCVLCTRIDHVWAKKRLRCSYNDTICEGHKKDLSPLAYCHVHGKLSDIRRMCEGCLLSFATDNDCEAAYSKSLNGALSKNMEGLFDEEMRARLNMMQSGEKVGFQCSCCGDPMKVKSSAGFIRSNTGINNATLRRVPSKLSQVLTNSPRAPFPSRFAEEAFRSISFKLPNNNPTPEVEEKDKGNRNEETARVANPANEDAKPMTRPLPGEPQEPLEELIRTPSFAKGNRIFDNIQLTDSPVVSPRFANRMPRKSLLDKVELESDPVEAITANETNTEAILNRLKEQVRTDKKTLKALYMELDEERNASAVAANNAMAMITRLQAEKAAVQMEALQYQRMMEEQAEYDQEALNMLRDSIAKMEDELQELEAELRLYRERYGLLPEEARGQRLQKSQSFSSVTERSDHGSPLFSIDATDTEMEIHEHLSEIGHARGKADDYHDDGDDHNDDVAGGSLVDIERERSYLLGQLRMLESRILLNSADSVAPADHEERPETEAKEEMILKEVSEIGQKLRALEDDSRFLKHALHTLQKDKREGSKLLIEIAQNLQKLRQMDNNMSLAPTIAVVS</sequence>
<gene>
    <name evidence="8" type="ORF">Cgig2_006186</name>
</gene>
<dbReference type="PROSITE" id="PS51775">
    <property type="entry name" value="GTD_BINDING"/>
    <property type="match status" value="1"/>
</dbReference>
<dbReference type="GO" id="GO:0080115">
    <property type="term" value="F:myosin XI tail binding"/>
    <property type="evidence" value="ECO:0007669"/>
    <property type="project" value="UniProtKB-ARBA"/>
</dbReference>
<keyword evidence="4" id="KW-0472">Membrane</keyword>
<feature type="domain" description="GTD-binding" evidence="7">
    <location>
        <begin position="336"/>
        <end position="434"/>
    </location>
</feature>
<comment type="caution">
    <text evidence="8">The sequence shown here is derived from an EMBL/GenBank/DDBJ whole genome shotgun (WGS) entry which is preliminary data.</text>
</comment>
<feature type="compositionally biased region" description="Basic and acidic residues" evidence="6">
    <location>
        <begin position="235"/>
        <end position="248"/>
    </location>
</feature>
<evidence type="ECO:0000259" key="7">
    <source>
        <dbReference type="PROSITE" id="PS51775"/>
    </source>
</evidence>
<keyword evidence="5" id="KW-0175">Coiled coil</keyword>
<evidence type="ECO:0000256" key="4">
    <source>
        <dbReference type="ARBA" id="ARBA00023136"/>
    </source>
</evidence>
<feature type="region of interest" description="Disordered" evidence="6">
    <location>
        <begin position="224"/>
        <end position="270"/>
    </location>
</feature>
<dbReference type="AlphaFoldDB" id="A0A9Q1KWZ3"/>
<feature type="region of interest" description="Disordered" evidence="6">
    <location>
        <begin position="444"/>
        <end position="467"/>
    </location>
</feature>
<evidence type="ECO:0000256" key="1">
    <source>
        <dbReference type="ARBA" id="ARBA00004167"/>
    </source>
</evidence>
<dbReference type="Pfam" id="PF04576">
    <property type="entry name" value="Zein-binding"/>
    <property type="match status" value="1"/>
</dbReference>
<evidence type="ECO:0000256" key="6">
    <source>
        <dbReference type="SAM" id="MobiDB-lite"/>
    </source>
</evidence>
<dbReference type="Proteomes" id="UP001153076">
    <property type="component" value="Unassembled WGS sequence"/>
</dbReference>
<organism evidence="8 9">
    <name type="scientific">Carnegiea gigantea</name>
    <dbReference type="NCBI Taxonomy" id="171969"/>
    <lineage>
        <taxon>Eukaryota</taxon>
        <taxon>Viridiplantae</taxon>
        <taxon>Streptophyta</taxon>
        <taxon>Embryophyta</taxon>
        <taxon>Tracheophyta</taxon>
        <taxon>Spermatophyta</taxon>
        <taxon>Magnoliopsida</taxon>
        <taxon>eudicotyledons</taxon>
        <taxon>Gunneridae</taxon>
        <taxon>Pentapetalae</taxon>
        <taxon>Caryophyllales</taxon>
        <taxon>Cactineae</taxon>
        <taxon>Cactaceae</taxon>
        <taxon>Cactoideae</taxon>
        <taxon>Echinocereeae</taxon>
        <taxon>Carnegiea</taxon>
    </lineage>
</organism>
<keyword evidence="9" id="KW-1185">Reference proteome</keyword>
<dbReference type="InterPro" id="IPR039306">
    <property type="entry name" value="MYOB"/>
</dbReference>
<reference evidence="8" key="1">
    <citation type="submission" date="2022-04" db="EMBL/GenBank/DDBJ databases">
        <title>Carnegiea gigantea Genome sequencing and assembly v2.</title>
        <authorList>
            <person name="Copetti D."/>
            <person name="Sanderson M.J."/>
            <person name="Burquez A."/>
            <person name="Wojciechowski M.F."/>
        </authorList>
    </citation>
    <scope>NUCLEOTIDE SEQUENCE</scope>
    <source>
        <strain evidence="8">SGP5-SGP5p</strain>
        <tissue evidence="8">Aerial part</tissue>
    </source>
</reference>
<name>A0A9Q1KWZ3_9CARY</name>
<feature type="compositionally biased region" description="Polar residues" evidence="6">
    <location>
        <begin position="449"/>
        <end position="459"/>
    </location>
</feature>
<evidence type="ECO:0000313" key="9">
    <source>
        <dbReference type="Proteomes" id="UP001153076"/>
    </source>
</evidence>
<evidence type="ECO:0000256" key="5">
    <source>
        <dbReference type="SAM" id="Coils"/>
    </source>
</evidence>
<evidence type="ECO:0000256" key="2">
    <source>
        <dbReference type="ARBA" id="ARBA00022692"/>
    </source>
</evidence>
<protein>
    <recommendedName>
        <fullName evidence="7">GTD-binding domain-containing protein</fullName>
    </recommendedName>
</protein>
<dbReference type="PANTHER" id="PTHR31448">
    <property type="entry name" value="MYOSIN-BINDING PROTEIN 2"/>
    <property type="match status" value="1"/>
</dbReference>